<comment type="caution">
    <text evidence="1">The sequence shown here is derived from an EMBL/GenBank/DDBJ whole genome shotgun (WGS) entry which is preliminary data.</text>
</comment>
<dbReference type="EMBL" id="VSSQ01063379">
    <property type="protein sequence ID" value="MPN16426.1"/>
    <property type="molecule type" value="Genomic_DNA"/>
</dbReference>
<dbReference type="AlphaFoldDB" id="A0A645FRT5"/>
<name>A0A645FRT5_9ZZZZ</name>
<sequence>MLAASLALSGPAPIPNPIKATPESFKVFFTSAKSRLITAGKRIKLTTVLTDWANTLSPSPKALPIGLLPSIISNLSLLTTIIASTLAFKLFKPSTERAIRFLPSKANGLVTIATTNAPASFAMRAITGDAPVPVPPPIPAAIKTMLASLTISLISSALASAAFLPISGSPPAPSPPVISAPRTKRFLALLVERVCLSVFAT</sequence>
<accession>A0A645FRT5</accession>
<proteinExistence type="predicted"/>
<evidence type="ECO:0000313" key="1">
    <source>
        <dbReference type="EMBL" id="MPN16426.1"/>
    </source>
</evidence>
<organism evidence="1">
    <name type="scientific">bioreactor metagenome</name>
    <dbReference type="NCBI Taxonomy" id="1076179"/>
    <lineage>
        <taxon>unclassified sequences</taxon>
        <taxon>metagenomes</taxon>
        <taxon>ecological metagenomes</taxon>
    </lineage>
</organism>
<reference evidence="1" key="1">
    <citation type="submission" date="2019-08" db="EMBL/GenBank/DDBJ databases">
        <authorList>
            <person name="Kucharzyk K."/>
            <person name="Murdoch R.W."/>
            <person name="Higgins S."/>
            <person name="Loffler F."/>
        </authorList>
    </citation>
    <scope>NUCLEOTIDE SEQUENCE</scope>
</reference>
<protein>
    <submittedName>
        <fullName evidence="1">Uncharacterized protein</fullName>
    </submittedName>
</protein>
<gene>
    <name evidence="1" type="ORF">SDC9_163766</name>
</gene>